<comment type="similarity">
    <text evidence="1">Belongs to the bacterial/plant glucose-1-phosphate adenylyltransferase family.</text>
</comment>
<dbReference type="RefSeq" id="WP_308449059.1">
    <property type="nucleotide sequence ID" value="NZ_JAJEQC010000005.1"/>
</dbReference>
<accession>A0AAE3ALW9</accession>
<evidence type="ECO:0000256" key="1">
    <source>
        <dbReference type="ARBA" id="ARBA00010443"/>
    </source>
</evidence>
<keyword evidence="2" id="KW-0320">Glycogen biosynthesis</keyword>
<dbReference type="Gene3D" id="3.90.550.10">
    <property type="entry name" value="Spore Coat Polysaccharide Biosynthesis Protein SpsA, Chain A"/>
    <property type="match status" value="1"/>
</dbReference>
<evidence type="ECO:0000259" key="3">
    <source>
        <dbReference type="Pfam" id="PF00483"/>
    </source>
</evidence>
<name>A0AAE3ALW9_9FIRM</name>
<dbReference type="InterPro" id="IPR011831">
    <property type="entry name" value="ADP-Glc_PPase"/>
</dbReference>
<dbReference type="SUPFAM" id="SSF51161">
    <property type="entry name" value="Trimeric LpxA-like enzymes"/>
    <property type="match status" value="1"/>
</dbReference>
<dbReference type="CDD" id="cd04651">
    <property type="entry name" value="LbH_G1P_AT_C"/>
    <property type="match status" value="1"/>
</dbReference>
<dbReference type="Pfam" id="PF00483">
    <property type="entry name" value="NTP_transferase"/>
    <property type="match status" value="1"/>
</dbReference>
<feature type="domain" description="Glucose-1-phosphate adenylyltransferase/Bifunctional protein GlmU-like C-terminal hexapeptide" evidence="4">
    <location>
        <begin position="285"/>
        <end position="352"/>
    </location>
</feature>
<dbReference type="InterPro" id="IPR011832">
    <property type="entry name" value="GlgDAde_trans"/>
</dbReference>
<comment type="caution">
    <text evidence="5">The sequence shown here is derived from an EMBL/GenBank/DDBJ whole genome shotgun (WGS) entry which is preliminary data.</text>
</comment>
<protein>
    <submittedName>
        <fullName evidence="5">Glucose-1-phosphate adenylyltransferase subunit GlgD</fullName>
        <ecNumber evidence="5">2.7.7.27</ecNumber>
    </submittedName>
</protein>
<dbReference type="InterPro" id="IPR056818">
    <property type="entry name" value="GlmU/GlgC-like_hexapep"/>
</dbReference>
<dbReference type="Gene3D" id="2.160.10.10">
    <property type="entry name" value="Hexapeptide repeat proteins"/>
    <property type="match status" value="1"/>
</dbReference>
<dbReference type="CDD" id="cd02508">
    <property type="entry name" value="ADP_Glucose_PP"/>
    <property type="match status" value="1"/>
</dbReference>
<dbReference type="GO" id="GO:0005978">
    <property type="term" value="P:glycogen biosynthetic process"/>
    <property type="evidence" value="ECO:0007669"/>
    <property type="project" value="UniProtKB-KW"/>
</dbReference>
<proteinExistence type="inferred from homology"/>
<keyword evidence="5" id="KW-0548">Nucleotidyltransferase</keyword>
<dbReference type="AlphaFoldDB" id="A0AAE3ALW9"/>
<dbReference type="NCBIfam" id="TIGR02092">
    <property type="entry name" value="glgD"/>
    <property type="match status" value="1"/>
</dbReference>
<dbReference type="GO" id="GO:0008878">
    <property type="term" value="F:glucose-1-phosphate adenylyltransferase activity"/>
    <property type="evidence" value="ECO:0007669"/>
    <property type="project" value="UniProtKB-EC"/>
</dbReference>
<dbReference type="Pfam" id="PF24894">
    <property type="entry name" value="Hexapep_GlmU"/>
    <property type="match status" value="1"/>
</dbReference>
<dbReference type="EC" id="2.7.7.27" evidence="5"/>
<keyword evidence="6" id="KW-1185">Reference proteome</keyword>
<dbReference type="InterPro" id="IPR029044">
    <property type="entry name" value="Nucleotide-diphossugar_trans"/>
</dbReference>
<sequence length="370" mass="42253">MFGNNVLGIIFAYAHEERVRDLTELRVMASVPFGGRYRLIDFTLSNMVNSGLNKVGIITEDNYQSLMDHLGSGKAWDLSRKREGLYLLPPFGKSTSRTDGKIESLDSIRRFLKNSLEEYVILSDCDMVCNIDYREALEQHVRQNADITVIYRHGTSPDVDRNNIYMVDPENRIRELLLHRGSEHGVNYGIGMYILSRELLLQLVEGCMSRNEYDFDKDMVQRVIPELRVMGYEFKGIAYQISSFEAYFNANMGLMDPRVRAELFNPNRPIYTKVRDDMPAKYGLNSYATNCLVADGCVIDGEVENCVLFRGVKIGKGAKVRNCVIMQDTVIGANSRLDYVVADKNVEIEENRTLMGYQTYPVYIAKESKV</sequence>
<gene>
    <name evidence="5" type="primary">glgD</name>
    <name evidence="5" type="ORF">LKD31_06175</name>
</gene>
<keyword evidence="5" id="KW-0808">Transferase</keyword>
<feature type="domain" description="Nucleotidyl transferase" evidence="3">
    <location>
        <begin position="15"/>
        <end position="252"/>
    </location>
</feature>
<dbReference type="SUPFAM" id="SSF53448">
    <property type="entry name" value="Nucleotide-diphospho-sugar transferases"/>
    <property type="match status" value="1"/>
</dbReference>
<organism evidence="5 6">
    <name type="scientific">Hominenteromicrobium mulieris</name>
    <dbReference type="NCBI Taxonomy" id="2885357"/>
    <lineage>
        <taxon>Bacteria</taxon>
        <taxon>Bacillati</taxon>
        <taxon>Bacillota</taxon>
        <taxon>Clostridia</taxon>
        <taxon>Eubacteriales</taxon>
        <taxon>Oscillospiraceae</taxon>
        <taxon>Hominenteromicrobium</taxon>
    </lineage>
</organism>
<reference evidence="5" key="1">
    <citation type="submission" date="2021-10" db="EMBL/GenBank/DDBJ databases">
        <title>Anaerobic single-cell dispensing facilitates the cultivation of human gut bacteria.</title>
        <authorList>
            <person name="Afrizal A."/>
        </authorList>
    </citation>
    <scope>NUCLEOTIDE SEQUENCE</scope>
    <source>
        <strain evidence="5">CLA-AA-H250</strain>
    </source>
</reference>
<dbReference type="PANTHER" id="PTHR43523">
    <property type="entry name" value="GLUCOSE-1-PHOSPHATE ADENYLYLTRANSFERASE-RELATED"/>
    <property type="match status" value="1"/>
</dbReference>
<evidence type="ECO:0000256" key="2">
    <source>
        <dbReference type="ARBA" id="ARBA00023056"/>
    </source>
</evidence>
<dbReference type="InterPro" id="IPR011004">
    <property type="entry name" value="Trimer_LpxA-like_sf"/>
</dbReference>
<evidence type="ECO:0000313" key="5">
    <source>
        <dbReference type="EMBL" id="MCC2136599.1"/>
    </source>
</evidence>
<dbReference type="Proteomes" id="UP001199424">
    <property type="component" value="Unassembled WGS sequence"/>
</dbReference>
<evidence type="ECO:0000313" key="6">
    <source>
        <dbReference type="Proteomes" id="UP001199424"/>
    </source>
</evidence>
<evidence type="ECO:0000259" key="4">
    <source>
        <dbReference type="Pfam" id="PF24894"/>
    </source>
</evidence>
<dbReference type="PANTHER" id="PTHR43523:SF6">
    <property type="entry name" value="GLYCOGEN BIOSYNTHESIS PROTEIN GLGD"/>
    <property type="match status" value="1"/>
</dbReference>
<dbReference type="EMBL" id="JAJEQC010000005">
    <property type="protein sequence ID" value="MCC2136599.1"/>
    <property type="molecule type" value="Genomic_DNA"/>
</dbReference>
<dbReference type="InterPro" id="IPR005835">
    <property type="entry name" value="NTP_transferase_dom"/>
</dbReference>